<reference evidence="2 3" key="1">
    <citation type="submission" date="2017-01" db="EMBL/GenBank/DDBJ databases">
        <title>Bacillus phylogenomics.</title>
        <authorList>
            <person name="Dunlap C."/>
        </authorList>
    </citation>
    <scope>NUCLEOTIDE SEQUENCE [LARGE SCALE GENOMIC DNA]</scope>
    <source>
        <strain evidence="2 3">NRRL B-41282</strain>
    </source>
</reference>
<dbReference type="Proteomes" id="UP000187367">
    <property type="component" value="Unassembled WGS sequence"/>
</dbReference>
<dbReference type="OrthoDB" id="2934102at2"/>
<dbReference type="EMBL" id="MTJL01000002">
    <property type="protein sequence ID" value="OMI09847.1"/>
    <property type="molecule type" value="Genomic_DNA"/>
</dbReference>
<protein>
    <submittedName>
        <fullName evidence="2">DUF5082 domain-containing protein</fullName>
    </submittedName>
</protein>
<dbReference type="RefSeq" id="WP_076762351.1">
    <property type="nucleotide sequence ID" value="NZ_JARMDZ010000005.1"/>
</dbReference>
<organism evidence="2 3">
    <name type="scientific">Bacillus swezeyi</name>
    <dbReference type="NCBI Taxonomy" id="1925020"/>
    <lineage>
        <taxon>Bacteria</taxon>
        <taxon>Bacillati</taxon>
        <taxon>Bacillota</taxon>
        <taxon>Bacilli</taxon>
        <taxon>Bacillales</taxon>
        <taxon>Bacillaceae</taxon>
        <taxon>Bacillus</taxon>
    </lineage>
</organism>
<gene>
    <name evidence="2" type="ORF">BW143_00990</name>
</gene>
<comment type="caution">
    <text evidence="2">The sequence shown here is derived from an EMBL/GenBank/DDBJ whole genome shotgun (WGS) entry which is preliminary data.</text>
</comment>
<feature type="coiled-coil region" evidence="1">
    <location>
        <begin position="21"/>
        <end position="99"/>
    </location>
</feature>
<keyword evidence="3" id="KW-1185">Reference proteome</keyword>
<accession>A0A1R1QYU1</accession>
<keyword evidence="1" id="KW-0175">Coiled coil</keyword>
<dbReference type="SUPFAM" id="SSF140453">
    <property type="entry name" value="EsxAB dimer-like"/>
    <property type="match status" value="1"/>
</dbReference>
<sequence>MIDDGNAQERELRRKAYQEDIHSLQHYVRDLNSAIAELRQESSCILKAHQMYINGWRGQARKMYDALLDDLDRAESRVYDKLRIIKQQAAEEIERLQLEAEKLI</sequence>
<accession>A0A1R1RQF7</accession>
<dbReference type="AlphaFoldDB" id="A0A1R1RQF7"/>
<name>A0A1R1RQF7_9BACI</name>
<evidence type="ECO:0000313" key="2">
    <source>
        <dbReference type="EMBL" id="OMI09847.1"/>
    </source>
</evidence>
<evidence type="ECO:0000313" key="3">
    <source>
        <dbReference type="Proteomes" id="UP000187367"/>
    </source>
</evidence>
<dbReference type="InterPro" id="IPR036689">
    <property type="entry name" value="ESAT-6-like_sf"/>
</dbReference>
<proteinExistence type="predicted"/>
<evidence type="ECO:0000256" key="1">
    <source>
        <dbReference type="SAM" id="Coils"/>
    </source>
</evidence>